<evidence type="ECO:0000313" key="1">
    <source>
        <dbReference type="EMBL" id="KAI1881595.1"/>
    </source>
</evidence>
<accession>A0A9Q0AWV2</accession>
<organism evidence="1 2">
    <name type="scientific">Neoarthrinium moseri</name>
    <dbReference type="NCBI Taxonomy" id="1658444"/>
    <lineage>
        <taxon>Eukaryota</taxon>
        <taxon>Fungi</taxon>
        <taxon>Dikarya</taxon>
        <taxon>Ascomycota</taxon>
        <taxon>Pezizomycotina</taxon>
        <taxon>Sordariomycetes</taxon>
        <taxon>Xylariomycetidae</taxon>
        <taxon>Amphisphaeriales</taxon>
        <taxon>Apiosporaceae</taxon>
        <taxon>Neoarthrinium</taxon>
    </lineage>
</organism>
<comment type="caution">
    <text evidence="1">The sequence shown here is derived from an EMBL/GenBank/DDBJ whole genome shotgun (WGS) entry which is preliminary data.</text>
</comment>
<protein>
    <submittedName>
        <fullName evidence="1">Uncharacterized protein</fullName>
    </submittedName>
</protein>
<dbReference type="Proteomes" id="UP000829685">
    <property type="component" value="Unassembled WGS sequence"/>
</dbReference>
<sequence>MMSTKTATLNGPGLVYVQFPVSPDLAHSAYDKRENDKIASYLLEKGLLSHASQWKCADVSQGDRYLMLYQVVDLAALNAKFHSLSTSDDLLPTTTSRENKRVASIEAYATFYSLAETVGKHEDGEGDAHRLTHIITAGMQPQTSESSAELDRWYREEHNEQMSKEPGWTRSRRYRLAKLDKKGGSPTKHDASAPEWMTIHEFGDGNRLSDQVEPLDPVTDWTRKIMGDMASIEAYVWKNAL</sequence>
<dbReference type="EMBL" id="JAFIMR010000001">
    <property type="protein sequence ID" value="KAI1881595.1"/>
    <property type="molecule type" value="Genomic_DNA"/>
</dbReference>
<keyword evidence="2" id="KW-1185">Reference proteome</keyword>
<dbReference type="AlphaFoldDB" id="A0A9Q0AWV2"/>
<evidence type="ECO:0000313" key="2">
    <source>
        <dbReference type="Proteomes" id="UP000829685"/>
    </source>
</evidence>
<proteinExistence type="predicted"/>
<gene>
    <name evidence="1" type="ORF">JX265_000421</name>
</gene>
<name>A0A9Q0AWV2_9PEZI</name>
<reference evidence="1" key="1">
    <citation type="submission" date="2021-03" db="EMBL/GenBank/DDBJ databases">
        <title>Revisited historic fungal species revealed as producer of novel bioactive compounds through whole genome sequencing and comparative genomics.</title>
        <authorList>
            <person name="Vignolle G.A."/>
            <person name="Hochenegger N."/>
            <person name="Mach R.L."/>
            <person name="Mach-Aigner A.R."/>
            <person name="Javad Rahimi M."/>
            <person name="Salim K.A."/>
            <person name="Chan C.M."/>
            <person name="Lim L.B.L."/>
            <person name="Cai F."/>
            <person name="Druzhinina I.S."/>
            <person name="U'Ren J.M."/>
            <person name="Derntl C."/>
        </authorList>
    </citation>
    <scope>NUCLEOTIDE SEQUENCE</scope>
    <source>
        <strain evidence="1">TUCIM 5799</strain>
    </source>
</reference>